<dbReference type="eggNOG" id="ENOG5031SP3">
    <property type="taxonomic scope" value="Bacteria"/>
</dbReference>
<proteinExistence type="predicted"/>
<reference evidence="1 2" key="1">
    <citation type="journal article" date="2007" name="Proc. Natl. Acad. Sci. U.S.A.">
        <title>Characterization of a marine gammaproteobacterium capable of aerobic anoxygenic photosynthesis.</title>
        <authorList>
            <person name="Fuchs B.M."/>
            <person name="Spring S."/>
            <person name="Teeling H."/>
            <person name="Quast C."/>
            <person name="Wulf J."/>
            <person name="Schattenhofer M."/>
            <person name="Yan S."/>
            <person name="Ferriera S."/>
            <person name="Johnson J."/>
            <person name="Glockner F.O."/>
            <person name="Amann R."/>
        </authorList>
    </citation>
    <scope>NUCLEOTIDE SEQUENCE [LARGE SCALE GENOMIC DNA]</scope>
    <source>
        <strain evidence="1">KT71</strain>
    </source>
</reference>
<dbReference type="AlphaFoldDB" id="A4A4T5"/>
<evidence type="ECO:0000313" key="2">
    <source>
        <dbReference type="Proteomes" id="UP000019205"/>
    </source>
</evidence>
<dbReference type="RefSeq" id="WP_008294282.1">
    <property type="nucleotide sequence ID" value="NZ_CM002299.1"/>
</dbReference>
<keyword evidence="2" id="KW-1185">Reference proteome</keyword>
<evidence type="ECO:0000313" key="1">
    <source>
        <dbReference type="EMBL" id="EAQ98806.1"/>
    </source>
</evidence>
<dbReference type="HOGENOM" id="CLU_106322_1_0_6"/>
<dbReference type="STRING" id="314285.KT71_09272"/>
<sequence>MSLADLDVEQLAARVCESLESKGIHAVLTGGSCVSVWSENEYASNDLDFITLGLDSNRAIGLALKEIGFIQDQKGRYFTHPETDMFIEFPTGPLMVGNEHVEEQRVAKRETDAGVVRLLNPTDCIKDRLAAYYHWGDVQCFEQALMVARRQAVDWQSLKVWHRREGQAKHFDAFKEAALE</sequence>
<reference evidence="1 2" key="2">
    <citation type="journal article" date="2009" name="PLoS ONE">
        <title>The photosynthetic apparatus and its regulation in the aerobic gammaproteobacterium Congregibacter litoralis gen. nov., sp. nov.</title>
        <authorList>
            <person name="Spring S."/>
            <person name="Lunsdorf H."/>
            <person name="Fuchs B.M."/>
            <person name="Tindall B.J."/>
        </authorList>
    </citation>
    <scope>NUCLEOTIDE SEQUENCE [LARGE SCALE GENOMIC DNA]</scope>
    <source>
        <strain evidence="1">KT71</strain>
    </source>
</reference>
<organism evidence="1 2">
    <name type="scientific">Congregibacter litoralis KT71</name>
    <dbReference type="NCBI Taxonomy" id="314285"/>
    <lineage>
        <taxon>Bacteria</taxon>
        <taxon>Pseudomonadati</taxon>
        <taxon>Pseudomonadota</taxon>
        <taxon>Gammaproteobacteria</taxon>
        <taxon>Cellvibrionales</taxon>
        <taxon>Halieaceae</taxon>
        <taxon>Congregibacter</taxon>
    </lineage>
</organism>
<dbReference type="Proteomes" id="UP000019205">
    <property type="component" value="Chromosome"/>
</dbReference>
<gene>
    <name evidence="1" type="ORF">KT71_09272</name>
</gene>
<accession>A4A4T5</accession>
<comment type="caution">
    <text evidence="1">The sequence shown here is derived from an EMBL/GenBank/DDBJ whole genome shotgun (WGS) entry which is preliminary data.</text>
</comment>
<dbReference type="OrthoDB" id="325117at2"/>
<name>A4A4T5_9GAMM</name>
<protein>
    <recommendedName>
        <fullName evidence="3">Nucleotidyltransferase family protein</fullName>
    </recommendedName>
</protein>
<evidence type="ECO:0008006" key="3">
    <source>
        <dbReference type="Google" id="ProtNLM"/>
    </source>
</evidence>
<dbReference type="EMBL" id="AAOA02000003">
    <property type="protein sequence ID" value="EAQ98806.1"/>
    <property type="molecule type" value="Genomic_DNA"/>
</dbReference>